<dbReference type="InterPro" id="IPR029057">
    <property type="entry name" value="PRTase-like"/>
</dbReference>
<dbReference type="Gene3D" id="3.40.50.2020">
    <property type="match status" value="1"/>
</dbReference>
<keyword evidence="4" id="KW-0808">Transferase</keyword>
<evidence type="ECO:0000256" key="1">
    <source>
        <dbReference type="ARBA" id="ARBA00048811"/>
    </source>
</evidence>
<organism evidence="4 5">
    <name type="scientific">Zooshikella harenae</name>
    <dbReference type="NCBI Taxonomy" id="2827238"/>
    <lineage>
        <taxon>Bacteria</taxon>
        <taxon>Pseudomonadati</taxon>
        <taxon>Pseudomonadota</taxon>
        <taxon>Gammaproteobacteria</taxon>
        <taxon>Oceanospirillales</taxon>
        <taxon>Zooshikellaceae</taxon>
        <taxon>Zooshikella</taxon>
    </lineage>
</organism>
<dbReference type="CDD" id="cd06223">
    <property type="entry name" value="PRTases_typeI"/>
    <property type="match status" value="1"/>
</dbReference>
<dbReference type="InterPro" id="IPR000836">
    <property type="entry name" value="PRTase_dom"/>
</dbReference>
<dbReference type="PANTHER" id="PTHR43340:SF1">
    <property type="entry name" value="HYPOXANTHINE PHOSPHORIBOSYLTRANSFERASE"/>
    <property type="match status" value="1"/>
</dbReference>
<comment type="caution">
    <text evidence="4">The sequence shown here is derived from an EMBL/GenBank/DDBJ whole genome shotgun (WGS) entry which is preliminary data.</text>
</comment>
<name>A0ABS5ZHC2_9GAMM</name>
<evidence type="ECO:0000313" key="4">
    <source>
        <dbReference type="EMBL" id="MBU2712407.1"/>
    </source>
</evidence>
<keyword evidence="5" id="KW-1185">Reference proteome</keyword>
<dbReference type="SUPFAM" id="SSF53271">
    <property type="entry name" value="PRTase-like"/>
    <property type="match status" value="1"/>
</dbReference>
<dbReference type="EMBL" id="JAGSOY010000037">
    <property type="protein sequence ID" value="MBU2712407.1"/>
    <property type="molecule type" value="Genomic_DNA"/>
</dbReference>
<comment type="catalytic activity">
    <reaction evidence="2">
        <text>IMP + diphosphate = hypoxanthine + 5-phospho-alpha-D-ribose 1-diphosphate</text>
        <dbReference type="Rhea" id="RHEA:17973"/>
        <dbReference type="ChEBI" id="CHEBI:17368"/>
        <dbReference type="ChEBI" id="CHEBI:33019"/>
        <dbReference type="ChEBI" id="CHEBI:58017"/>
        <dbReference type="ChEBI" id="CHEBI:58053"/>
        <dbReference type="EC" id="2.4.2.8"/>
    </reaction>
    <physiologicalReaction direction="right-to-left" evidence="2">
        <dbReference type="Rhea" id="RHEA:17975"/>
    </physiologicalReaction>
</comment>
<protein>
    <submittedName>
        <fullName evidence="4">Hypoxanthine-guanine phosphoribosyltransferase</fullName>
        <ecNumber evidence="4">2.4.2.8</ecNumber>
    </submittedName>
</protein>
<dbReference type="NCBIfam" id="NF006605">
    <property type="entry name" value="PRK09162.1"/>
    <property type="match status" value="1"/>
</dbReference>
<dbReference type="Proteomes" id="UP000690515">
    <property type="component" value="Unassembled WGS sequence"/>
</dbReference>
<gene>
    <name evidence="4" type="ORF">KCG35_15175</name>
</gene>
<dbReference type="PANTHER" id="PTHR43340">
    <property type="entry name" value="HYPOXANTHINE-GUANINE PHOSPHORIBOSYLTRANSFERASE"/>
    <property type="match status" value="1"/>
</dbReference>
<comment type="catalytic activity">
    <reaction evidence="1">
        <text>GMP + diphosphate = guanine + 5-phospho-alpha-D-ribose 1-diphosphate</text>
        <dbReference type="Rhea" id="RHEA:25424"/>
        <dbReference type="ChEBI" id="CHEBI:16235"/>
        <dbReference type="ChEBI" id="CHEBI:33019"/>
        <dbReference type="ChEBI" id="CHEBI:58017"/>
        <dbReference type="ChEBI" id="CHEBI:58115"/>
        <dbReference type="EC" id="2.4.2.8"/>
    </reaction>
    <physiologicalReaction direction="right-to-left" evidence="1">
        <dbReference type="Rhea" id="RHEA:25426"/>
    </physiologicalReaction>
</comment>
<proteinExistence type="predicted"/>
<feature type="domain" description="Phosphoribosyltransferase" evidence="3">
    <location>
        <begin position="19"/>
        <end position="168"/>
    </location>
</feature>
<dbReference type="RefSeq" id="WP_215820635.1">
    <property type="nucleotide sequence ID" value="NZ_JAGSOY010000037.1"/>
</dbReference>
<dbReference type="InterPro" id="IPR050408">
    <property type="entry name" value="HGPRT"/>
</dbReference>
<keyword evidence="4" id="KW-0328">Glycosyltransferase</keyword>
<dbReference type="EC" id="2.4.2.8" evidence="4"/>
<evidence type="ECO:0000313" key="5">
    <source>
        <dbReference type="Proteomes" id="UP000690515"/>
    </source>
</evidence>
<dbReference type="Pfam" id="PF00156">
    <property type="entry name" value="Pribosyltran"/>
    <property type="match status" value="1"/>
</dbReference>
<sequence>MSADLEHIKQVYAEADCLYTEAEVEAAIERMGQAITAELANSNPLVYCIMNGGLVVSGKLLTKLNFPLEVDYIHATRYRQETTGGALDWKVRPNTSMQDRTVLILDDILDEGHTLAAIVDFCKAQGAKDVQTAVLVEKKHDRKGVDLNSDYIGLQIEDRYIFGYGMDYKSYWRNAPGIFALKGH</sequence>
<accession>A0ABS5ZHC2</accession>
<evidence type="ECO:0000256" key="2">
    <source>
        <dbReference type="ARBA" id="ARBA00049402"/>
    </source>
</evidence>
<reference evidence="4 5" key="1">
    <citation type="submission" date="2021-04" db="EMBL/GenBank/DDBJ databases">
        <authorList>
            <person name="Pira H."/>
            <person name="Risdian C."/>
            <person name="Wink J."/>
        </authorList>
    </citation>
    <scope>NUCLEOTIDE SEQUENCE [LARGE SCALE GENOMIC DNA]</scope>
    <source>
        <strain evidence="4 5">WH53</strain>
    </source>
</reference>
<dbReference type="GO" id="GO:0016757">
    <property type="term" value="F:glycosyltransferase activity"/>
    <property type="evidence" value="ECO:0007669"/>
    <property type="project" value="UniProtKB-KW"/>
</dbReference>
<evidence type="ECO:0000259" key="3">
    <source>
        <dbReference type="Pfam" id="PF00156"/>
    </source>
</evidence>